<dbReference type="EC" id="2.7.1.30" evidence="9"/>
<dbReference type="InterPro" id="IPR000577">
    <property type="entry name" value="Carb_kinase_FGGY"/>
</dbReference>
<dbReference type="CDD" id="cd07769">
    <property type="entry name" value="ASKHA_NBD_FGGY_GK"/>
    <property type="match status" value="1"/>
</dbReference>
<dbReference type="NCBIfam" id="NF000756">
    <property type="entry name" value="PRK00047.1"/>
    <property type="match status" value="1"/>
</dbReference>
<feature type="binding site" evidence="9">
    <location>
        <position position="269"/>
    </location>
    <ligand>
        <name>ADP</name>
        <dbReference type="ChEBI" id="CHEBI:456216"/>
    </ligand>
</feature>
<feature type="binding site" evidence="9">
    <location>
        <position position="16"/>
    </location>
    <ligand>
        <name>sn-glycerol 3-phosphate</name>
        <dbReference type="ChEBI" id="CHEBI:57597"/>
    </ligand>
</feature>
<dbReference type="PROSITE" id="PS00445">
    <property type="entry name" value="FGGY_KINASES_2"/>
    <property type="match status" value="1"/>
</dbReference>
<evidence type="ECO:0000259" key="11">
    <source>
        <dbReference type="Pfam" id="PF00370"/>
    </source>
</evidence>
<evidence type="ECO:0000313" key="14">
    <source>
        <dbReference type="Proteomes" id="UP000198964"/>
    </source>
</evidence>
<dbReference type="PANTHER" id="PTHR10196:SF69">
    <property type="entry name" value="GLYCEROL KINASE"/>
    <property type="match status" value="1"/>
</dbReference>
<dbReference type="GO" id="GO:0006072">
    <property type="term" value="P:glycerol-3-phosphate metabolic process"/>
    <property type="evidence" value="ECO:0007669"/>
    <property type="project" value="InterPro"/>
</dbReference>
<evidence type="ECO:0000256" key="1">
    <source>
        <dbReference type="ARBA" id="ARBA00005190"/>
    </source>
</evidence>
<comment type="caution">
    <text evidence="9">Lacks conserved residue(s) required for the propagation of feature annotation.</text>
</comment>
<keyword evidence="4 9" id="KW-0547">Nucleotide-binding</keyword>
<dbReference type="InterPro" id="IPR005999">
    <property type="entry name" value="Glycerol_kin"/>
</dbReference>
<dbReference type="Proteomes" id="UP000198964">
    <property type="component" value="Unassembled WGS sequence"/>
</dbReference>
<dbReference type="InterPro" id="IPR018484">
    <property type="entry name" value="FGGY_N"/>
</dbReference>
<feature type="binding site" evidence="9">
    <location>
        <position position="87"/>
    </location>
    <ligand>
        <name>glycerol</name>
        <dbReference type="ChEBI" id="CHEBI:17754"/>
    </ligand>
</feature>
<feature type="binding site" evidence="9">
    <location>
        <position position="412"/>
    </location>
    <ligand>
        <name>ATP</name>
        <dbReference type="ChEBI" id="CHEBI:30616"/>
    </ligand>
</feature>
<evidence type="ECO:0000256" key="9">
    <source>
        <dbReference type="HAMAP-Rule" id="MF_00186"/>
    </source>
</evidence>
<dbReference type="PIRSF" id="PIRSF000538">
    <property type="entry name" value="GlpK"/>
    <property type="match status" value="1"/>
</dbReference>
<dbReference type="Gene3D" id="3.30.420.40">
    <property type="match status" value="2"/>
</dbReference>
<dbReference type="EMBL" id="FONW01000002">
    <property type="protein sequence ID" value="SFF12808.1"/>
    <property type="molecule type" value="Genomic_DNA"/>
</dbReference>
<evidence type="ECO:0000256" key="2">
    <source>
        <dbReference type="ARBA" id="ARBA00009156"/>
    </source>
</evidence>
<dbReference type="STRING" id="655355.SAMN05216283_102755"/>
<feature type="binding site" evidence="9">
    <location>
        <position position="16"/>
    </location>
    <ligand>
        <name>ATP</name>
        <dbReference type="ChEBI" id="CHEBI:30616"/>
    </ligand>
</feature>
<feature type="binding site" evidence="9">
    <location>
        <position position="16"/>
    </location>
    <ligand>
        <name>ADP</name>
        <dbReference type="ChEBI" id="CHEBI:456216"/>
    </ligand>
</feature>
<feature type="binding site" evidence="9">
    <location>
        <position position="17"/>
    </location>
    <ligand>
        <name>ATP</name>
        <dbReference type="ChEBI" id="CHEBI:30616"/>
    </ligand>
</feature>
<dbReference type="GO" id="GO:0005524">
    <property type="term" value="F:ATP binding"/>
    <property type="evidence" value="ECO:0007669"/>
    <property type="project" value="UniProtKB-UniRule"/>
</dbReference>
<dbReference type="Pfam" id="PF00370">
    <property type="entry name" value="FGGY_N"/>
    <property type="match status" value="1"/>
</dbReference>
<dbReference type="RefSeq" id="WP_093919380.1">
    <property type="nucleotide sequence ID" value="NZ_FONW01000002.1"/>
</dbReference>
<reference evidence="13 14" key="1">
    <citation type="submission" date="2016-10" db="EMBL/GenBank/DDBJ databases">
        <authorList>
            <person name="de Groot N.N."/>
        </authorList>
    </citation>
    <scope>NUCLEOTIDE SEQUENCE [LARGE SCALE GENOMIC DNA]</scope>
    <source>
        <strain evidence="13 14">CGMCC 1.9156</strain>
    </source>
</reference>
<dbReference type="FunFam" id="3.30.420.40:FF:000007">
    <property type="entry name" value="Glycerol kinase"/>
    <property type="match status" value="1"/>
</dbReference>
<keyword evidence="3 9" id="KW-0808">Transferase</keyword>
<evidence type="ECO:0000256" key="10">
    <source>
        <dbReference type="RuleBase" id="RU003733"/>
    </source>
</evidence>
<feature type="binding site" evidence="9">
    <location>
        <position position="87"/>
    </location>
    <ligand>
        <name>sn-glycerol 3-phosphate</name>
        <dbReference type="ChEBI" id="CHEBI:57597"/>
    </ligand>
</feature>
<feature type="binding site" evidence="9">
    <location>
        <position position="412"/>
    </location>
    <ligand>
        <name>ADP</name>
        <dbReference type="ChEBI" id="CHEBI:456216"/>
    </ligand>
</feature>
<comment type="pathway">
    <text evidence="1 9">Polyol metabolism; glycerol degradation via glycerol kinase pathway; sn-glycerol 3-phosphate from glycerol: step 1/1.</text>
</comment>
<evidence type="ECO:0000256" key="7">
    <source>
        <dbReference type="ARBA" id="ARBA00022840"/>
    </source>
</evidence>
<dbReference type="GO" id="GO:0004370">
    <property type="term" value="F:glycerol kinase activity"/>
    <property type="evidence" value="ECO:0007669"/>
    <property type="project" value="UniProtKB-UniRule"/>
</dbReference>
<dbReference type="SUPFAM" id="SSF53067">
    <property type="entry name" value="Actin-like ATPase domain"/>
    <property type="match status" value="2"/>
</dbReference>
<feature type="binding site" evidence="9">
    <location>
        <position position="247"/>
    </location>
    <ligand>
        <name>sn-glycerol 3-phosphate</name>
        <dbReference type="ChEBI" id="CHEBI:57597"/>
    </ligand>
</feature>
<evidence type="ECO:0000259" key="12">
    <source>
        <dbReference type="Pfam" id="PF02782"/>
    </source>
</evidence>
<dbReference type="PROSITE" id="PS00933">
    <property type="entry name" value="FGGY_KINASES_1"/>
    <property type="match status" value="1"/>
</dbReference>
<keyword evidence="14" id="KW-1185">Reference proteome</keyword>
<organism evidence="13 14">
    <name type="scientific">Sunxiuqinia elliptica</name>
    <dbReference type="NCBI Taxonomy" id="655355"/>
    <lineage>
        <taxon>Bacteria</taxon>
        <taxon>Pseudomonadati</taxon>
        <taxon>Bacteroidota</taxon>
        <taxon>Bacteroidia</taxon>
        <taxon>Marinilabiliales</taxon>
        <taxon>Prolixibacteraceae</taxon>
        <taxon>Sunxiuqinia</taxon>
    </lineage>
</organism>
<dbReference type="GO" id="GO:0019563">
    <property type="term" value="P:glycerol catabolic process"/>
    <property type="evidence" value="ECO:0007669"/>
    <property type="project" value="UniProtKB-UniRule"/>
</dbReference>
<feature type="binding site" evidence="9">
    <location>
        <position position="138"/>
    </location>
    <ligand>
        <name>glycerol</name>
        <dbReference type="ChEBI" id="CHEBI:17754"/>
    </ligand>
</feature>
<dbReference type="FunFam" id="3.30.420.40:FF:000008">
    <property type="entry name" value="Glycerol kinase"/>
    <property type="match status" value="1"/>
</dbReference>
<keyword evidence="7 9" id="KW-0067">ATP-binding</keyword>
<protein>
    <recommendedName>
        <fullName evidence="9">Glycerol kinase</fullName>
        <ecNumber evidence="9">2.7.1.30</ecNumber>
    </recommendedName>
    <alternativeName>
        <fullName evidence="9">ATP:glycerol 3-phosphotransferase</fullName>
    </alternativeName>
    <alternativeName>
        <fullName evidence="9">Glycerokinase</fullName>
        <shortName evidence="9">GK</shortName>
    </alternativeName>
</protein>
<keyword evidence="6 9" id="KW-0319">Glycerol metabolism</keyword>
<feature type="binding site" evidence="9">
    <location>
        <position position="86"/>
    </location>
    <ligand>
        <name>sn-glycerol 3-phosphate</name>
        <dbReference type="ChEBI" id="CHEBI:57597"/>
    </ligand>
</feature>
<dbReference type="HAMAP" id="MF_00186">
    <property type="entry name" value="Glycerol_kin"/>
    <property type="match status" value="1"/>
</dbReference>
<feature type="binding site" evidence="9">
    <location>
        <position position="312"/>
    </location>
    <ligand>
        <name>ATP</name>
        <dbReference type="ChEBI" id="CHEBI:30616"/>
    </ligand>
</feature>
<dbReference type="InterPro" id="IPR043129">
    <property type="entry name" value="ATPase_NBD"/>
</dbReference>
<dbReference type="InterPro" id="IPR018483">
    <property type="entry name" value="Carb_kinase_FGGY_CS"/>
</dbReference>
<accession>A0A1I2G6F7</accession>
<dbReference type="GO" id="GO:0005829">
    <property type="term" value="C:cytosol"/>
    <property type="evidence" value="ECO:0007669"/>
    <property type="project" value="TreeGrafter"/>
</dbReference>
<evidence type="ECO:0000256" key="4">
    <source>
        <dbReference type="ARBA" id="ARBA00022741"/>
    </source>
</evidence>
<dbReference type="UniPathway" id="UPA00618">
    <property type="reaction ID" value="UER00672"/>
</dbReference>
<gene>
    <name evidence="9" type="primary">glpK</name>
    <name evidence="13" type="ORF">SAMN05216283_102755</name>
</gene>
<sequence length="502" mass="56057">MNTEREKYILALDLGTSVTSAMVFNHAGEIFSHASKEFEQFFPKPGWIEQDAEELWFSIVSVAQVALRKVGLTGSDLAGIGITNQRETTILWNKESGKPVGNAIVWQDRRTSRICDQLKDKGLQEKIKSKTGLEIDAYFSATKIMWLLDHNAEARELADQEKLAFGTVDSWVLWKFTKGACHYTDVSNASRTMLFNINTLTWDEELLELLNIPSSILPEVRSSSEIYARTHPSIFGCDVPIASLIGDQQAALFGQQCFERGTVKNTYNTGCFILMNTGKDPIFSNHKLITTIAWQIGDEVTYALEGSVFNAGTVIQWLRDVLNLIDSLDEVEELAKSEKDNGGVFIVPSFTGLGAPYWDQYARGTFWGLNMGTTPGHLARAALESIAMRSADVIKAMEADLEMEIPEVRVGGTILNDTMLQFQSDILNLPVVQPVRIEMTLLGAAYLAGLAVGFWKNKEELQSQYKVAKQFKCLADPKDVDHVLKYWNRAVNSSLAWLDPMD</sequence>
<feature type="binding site" evidence="9">
    <location>
        <position position="247"/>
    </location>
    <ligand>
        <name>glycerol</name>
        <dbReference type="ChEBI" id="CHEBI:17754"/>
    </ligand>
</feature>
<dbReference type="AlphaFoldDB" id="A0A1I2G6F7"/>
<feature type="binding site" evidence="9">
    <location>
        <position position="138"/>
    </location>
    <ligand>
        <name>sn-glycerol 3-phosphate</name>
        <dbReference type="ChEBI" id="CHEBI:57597"/>
    </ligand>
</feature>
<dbReference type="NCBIfam" id="TIGR01311">
    <property type="entry name" value="glycerol_kin"/>
    <property type="match status" value="1"/>
</dbReference>
<comment type="activity regulation">
    <text evidence="9">Inhibited by fructose 1,6-bisphosphate (FBP).</text>
</comment>
<feature type="binding site" evidence="9">
    <location>
        <position position="269"/>
    </location>
    <ligand>
        <name>ATP</name>
        <dbReference type="ChEBI" id="CHEBI:30616"/>
    </ligand>
</feature>
<feature type="domain" description="Carbohydrate kinase FGGY N-terminal" evidence="11">
    <location>
        <begin position="8"/>
        <end position="254"/>
    </location>
</feature>
<dbReference type="PANTHER" id="PTHR10196">
    <property type="entry name" value="SUGAR KINASE"/>
    <property type="match status" value="1"/>
</dbReference>
<evidence type="ECO:0000256" key="5">
    <source>
        <dbReference type="ARBA" id="ARBA00022777"/>
    </source>
</evidence>
<feature type="binding site" evidence="9">
    <location>
        <position position="416"/>
    </location>
    <ligand>
        <name>ADP</name>
        <dbReference type="ChEBI" id="CHEBI:456216"/>
    </ligand>
</feature>
<feature type="binding site" evidence="9">
    <location>
        <position position="86"/>
    </location>
    <ligand>
        <name>glycerol</name>
        <dbReference type="ChEBI" id="CHEBI:17754"/>
    </ligand>
</feature>
<comment type="similarity">
    <text evidence="2 9 10">Belongs to the FGGY kinase family.</text>
</comment>
<feature type="binding site" evidence="9">
    <location>
        <position position="312"/>
    </location>
    <ligand>
        <name>ADP</name>
        <dbReference type="ChEBI" id="CHEBI:456216"/>
    </ligand>
</feature>
<dbReference type="InterPro" id="IPR018485">
    <property type="entry name" value="FGGY_C"/>
</dbReference>
<comment type="function">
    <text evidence="9">Key enzyme in the regulation of glycerol uptake and metabolism. Catalyzes the phosphorylation of glycerol to yield sn-glycerol 3-phosphate.</text>
</comment>
<evidence type="ECO:0000256" key="8">
    <source>
        <dbReference type="ARBA" id="ARBA00052101"/>
    </source>
</evidence>
<evidence type="ECO:0000313" key="13">
    <source>
        <dbReference type="EMBL" id="SFF12808.1"/>
    </source>
</evidence>
<comment type="catalytic activity">
    <reaction evidence="8 9">
        <text>glycerol + ATP = sn-glycerol 3-phosphate + ADP + H(+)</text>
        <dbReference type="Rhea" id="RHEA:21644"/>
        <dbReference type="ChEBI" id="CHEBI:15378"/>
        <dbReference type="ChEBI" id="CHEBI:17754"/>
        <dbReference type="ChEBI" id="CHEBI:30616"/>
        <dbReference type="ChEBI" id="CHEBI:57597"/>
        <dbReference type="ChEBI" id="CHEBI:456216"/>
        <dbReference type="EC" id="2.7.1.30"/>
    </reaction>
</comment>
<evidence type="ECO:0000256" key="3">
    <source>
        <dbReference type="ARBA" id="ARBA00022679"/>
    </source>
</evidence>
<evidence type="ECO:0000256" key="6">
    <source>
        <dbReference type="ARBA" id="ARBA00022798"/>
    </source>
</evidence>
<feature type="domain" description="Carbohydrate kinase FGGY C-terminal" evidence="12">
    <location>
        <begin position="265"/>
        <end position="451"/>
    </location>
</feature>
<proteinExistence type="inferred from homology"/>
<dbReference type="Pfam" id="PF02782">
    <property type="entry name" value="FGGY_C"/>
    <property type="match status" value="1"/>
</dbReference>
<name>A0A1I2G6F7_9BACT</name>
<keyword evidence="5 9" id="KW-0418">Kinase</keyword>
<feature type="binding site" evidence="9">
    <location>
        <position position="316"/>
    </location>
    <ligand>
        <name>ATP</name>
        <dbReference type="ChEBI" id="CHEBI:30616"/>
    </ligand>
</feature>
<feature type="binding site" evidence="9">
    <location>
        <position position="248"/>
    </location>
    <ligand>
        <name>glycerol</name>
        <dbReference type="ChEBI" id="CHEBI:17754"/>
    </ligand>
</feature>